<name>A0A5B9W122_9BACT</name>
<reference evidence="1 2" key="1">
    <citation type="submission" date="2019-08" db="EMBL/GenBank/DDBJ databases">
        <title>Deep-cultivation of Planctomycetes and their phenomic and genomic characterization uncovers novel biology.</title>
        <authorList>
            <person name="Wiegand S."/>
            <person name="Jogler M."/>
            <person name="Boedeker C."/>
            <person name="Pinto D."/>
            <person name="Vollmers J."/>
            <person name="Rivas-Marin E."/>
            <person name="Kohn T."/>
            <person name="Peeters S.H."/>
            <person name="Heuer A."/>
            <person name="Rast P."/>
            <person name="Oberbeckmann S."/>
            <person name="Bunk B."/>
            <person name="Jeske O."/>
            <person name="Meyerdierks A."/>
            <person name="Storesund J.E."/>
            <person name="Kallscheuer N."/>
            <person name="Luecker S."/>
            <person name="Lage O.M."/>
            <person name="Pohl T."/>
            <person name="Merkel B.J."/>
            <person name="Hornburger P."/>
            <person name="Mueller R.-W."/>
            <person name="Bruemmer F."/>
            <person name="Labrenz M."/>
            <person name="Spormann A.M."/>
            <person name="Op den Camp H."/>
            <person name="Overmann J."/>
            <person name="Amann R."/>
            <person name="Jetten M.S.M."/>
            <person name="Mascher T."/>
            <person name="Medema M.H."/>
            <person name="Devos D.P."/>
            <person name="Kaster A.-K."/>
            <person name="Ovreas L."/>
            <person name="Rohde M."/>
            <person name="Galperin M.Y."/>
            <person name="Jogler C."/>
        </authorList>
    </citation>
    <scope>NUCLEOTIDE SEQUENCE [LARGE SCALE GENOMIC DNA]</scope>
    <source>
        <strain evidence="1 2">OJF2</strain>
    </source>
</reference>
<proteinExistence type="predicted"/>
<evidence type="ECO:0008006" key="3">
    <source>
        <dbReference type="Google" id="ProtNLM"/>
    </source>
</evidence>
<protein>
    <recommendedName>
        <fullName evidence="3">DUF4350 domain-containing protein</fullName>
    </recommendedName>
</protein>
<evidence type="ECO:0000313" key="2">
    <source>
        <dbReference type="Proteomes" id="UP000324233"/>
    </source>
</evidence>
<evidence type="ECO:0000313" key="1">
    <source>
        <dbReference type="EMBL" id="QEH33924.1"/>
    </source>
</evidence>
<dbReference type="OrthoDB" id="258729at2"/>
<dbReference type="KEGG" id="agv:OJF2_24560"/>
<accession>A0A5B9W122</accession>
<dbReference type="RefSeq" id="WP_148593919.1">
    <property type="nucleotide sequence ID" value="NZ_CP042997.1"/>
</dbReference>
<dbReference type="Proteomes" id="UP000324233">
    <property type="component" value="Chromosome"/>
</dbReference>
<sequence>MTAHPPTRRIAFLATCGLVLALAMGCGGGPETAYGTLRGSSLNGTGAFAELLRSQGHEVRAARRLTDETAGWSEVIVRFAATPGPPGRDEAGWYARWLTQRPGRSLVYVVRGYDAEPEYWDRVLAQLSGEDQPERRAEAELRRGRALRWANRLPPAAEKPADPGAWFSLLPAVEPPATCKALGGPWAQGVDAQAAAIPLRQAIRDEPGRTTALLTGDGKVLAAEWRVEGGGDVLVLASAAFLLNLPMATPARRPLAEQVADWIAAEPSRVAFVEGLDPLGPPRGPRTLLELVEDLPTFRWIAVHLGLFAVVAGLARAVRLGRARREPPPGAGRPAAHAEALGELLAQSRGGPAAAREILGAYRRWRSGDETTERSS</sequence>
<gene>
    <name evidence="1" type="ORF">OJF2_24560</name>
</gene>
<organism evidence="1 2">
    <name type="scientific">Aquisphaera giovannonii</name>
    <dbReference type="NCBI Taxonomy" id="406548"/>
    <lineage>
        <taxon>Bacteria</taxon>
        <taxon>Pseudomonadati</taxon>
        <taxon>Planctomycetota</taxon>
        <taxon>Planctomycetia</taxon>
        <taxon>Isosphaerales</taxon>
        <taxon>Isosphaeraceae</taxon>
        <taxon>Aquisphaera</taxon>
    </lineage>
</organism>
<dbReference type="EMBL" id="CP042997">
    <property type="protein sequence ID" value="QEH33924.1"/>
    <property type="molecule type" value="Genomic_DNA"/>
</dbReference>
<dbReference type="AlphaFoldDB" id="A0A5B9W122"/>
<keyword evidence="2" id="KW-1185">Reference proteome</keyword>